<reference evidence="2" key="1">
    <citation type="submission" date="2020-07" db="EMBL/GenBank/DDBJ databases">
        <title>Multicomponent nature underlies the extraordinary mechanical properties of spider dragline silk.</title>
        <authorList>
            <person name="Kono N."/>
            <person name="Nakamura H."/>
            <person name="Mori M."/>
            <person name="Yoshida Y."/>
            <person name="Ohtoshi R."/>
            <person name="Malay A.D."/>
            <person name="Moran D.A.P."/>
            <person name="Tomita M."/>
            <person name="Numata K."/>
            <person name="Arakawa K."/>
        </authorList>
    </citation>
    <scope>NUCLEOTIDE SEQUENCE</scope>
</reference>
<accession>A0A8X6FTR6</accession>
<keyword evidence="3" id="KW-1185">Reference proteome</keyword>
<feature type="compositionally biased region" description="Basic residues" evidence="1">
    <location>
        <begin position="1"/>
        <end position="14"/>
    </location>
</feature>
<name>A0A8X6FTR6_TRICU</name>
<evidence type="ECO:0000256" key="1">
    <source>
        <dbReference type="SAM" id="MobiDB-lite"/>
    </source>
</evidence>
<sequence length="92" mass="10926">MSGRYLRQRRRRKRIPEENFLPKKKAKKHKNKLNKRLQESENVFCEDIETYHYAPGEDRCDVWNGGAPLLPHCSSSSSVLFQPSNLRLWLNQ</sequence>
<dbReference type="Proteomes" id="UP000887116">
    <property type="component" value="Unassembled WGS sequence"/>
</dbReference>
<comment type="caution">
    <text evidence="2">The sequence shown here is derived from an EMBL/GenBank/DDBJ whole genome shotgun (WGS) entry which is preliminary data.</text>
</comment>
<protein>
    <submittedName>
        <fullName evidence="2">Uncharacterized protein</fullName>
    </submittedName>
</protein>
<evidence type="ECO:0000313" key="3">
    <source>
        <dbReference type="Proteomes" id="UP000887116"/>
    </source>
</evidence>
<proteinExistence type="predicted"/>
<evidence type="ECO:0000313" key="2">
    <source>
        <dbReference type="EMBL" id="GFQ88601.1"/>
    </source>
</evidence>
<organism evidence="2 3">
    <name type="scientific">Trichonephila clavata</name>
    <name type="common">Joro spider</name>
    <name type="synonym">Nephila clavata</name>
    <dbReference type="NCBI Taxonomy" id="2740835"/>
    <lineage>
        <taxon>Eukaryota</taxon>
        <taxon>Metazoa</taxon>
        <taxon>Ecdysozoa</taxon>
        <taxon>Arthropoda</taxon>
        <taxon>Chelicerata</taxon>
        <taxon>Arachnida</taxon>
        <taxon>Araneae</taxon>
        <taxon>Araneomorphae</taxon>
        <taxon>Entelegynae</taxon>
        <taxon>Araneoidea</taxon>
        <taxon>Nephilidae</taxon>
        <taxon>Trichonephila</taxon>
    </lineage>
</organism>
<feature type="region of interest" description="Disordered" evidence="1">
    <location>
        <begin position="1"/>
        <end position="33"/>
    </location>
</feature>
<gene>
    <name evidence="2" type="ORF">TNCT_444191</name>
</gene>
<dbReference type="EMBL" id="BMAO01033313">
    <property type="protein sequence ID" value="GFQ88601.1"/>
    <property type="molecule type" value="Genomic_DNA"/>
</dbReference>
<feature type="compositionally biased region" description="Basic residues" evidence="1">
    <location>
        <begin position="22"/>
        <end position="33"/>
    </location>
</feature>
<dbReference type="AlphaFoldDB" id="A0A8X6FTR6"/>